<dbReference type="AlphaFoldDB" id="A0A5E4RMH3"/>
<dbReference type="Pfam" id="PF01583">
    <property type="entry name" value="APS_kinase"/>
    <property type="match status" value="1"/>
</dbReference>
<dbReference type="NCBIfam" id="NF003013">
    <property type="entry name" value="PRK03846.1"/>
    <property type="match status" value="1"/>
</dbReference>
<comment type="pathway">
    <text evidence="6 7">Sulfur metabolism; hydrogen sulfide biosynthesis; sulfite from sulfate: step 2/3.</text>
</comment>
<dbReference type="GO" id="GO:0010134">
    <property type="term" value="P:sulfate assimilation via adenylyl sulfate reduction"/>
    <property type="evidence" value="ECO:0007669"/>
    <property type="project" value="TreeGrafter"/>
</dbReference>
<evidence type="ECO:0000256" key="2">
    <source>
        <dbReference type="ARBA" id="ARBA00012121"/>
    </source>
</evidence>
<proteinExistence type="inferred from homology"/>
<organism evidence="9 10">
    <name type="scientific">Pandoraea terrae</name>
    <dbReference type="NCBI Taxonomy" id="1537710"/>
    <lineage>
        <taxon>Bacteria</taxon>
        <taxon>Pseudomonadati</taxon>
        <taxon>Pseudomonadota</taxon>
        <taxon>Betaproteobacteria</taxon>
        <taxon>Burkholderiales</taxon>
        <taxon>Burkholderiaceae</taxon>
        <taxon>Pandoraea</taxon>
    </lineage>
</organism>
<comment type="catalytic activity">
    <reaction evidence="1 6 7">
        <text>adenosine 5'-phosphosulfate + ATP = 3'-phosphoadenylyl sulfate + ADP + H(+)</text>
        <dbReference type="Rhea" id="RHEA:24152"/>
        <dbReference type="ChEBI" id="CHEBI:15378"/>
        <dbReference type="ChEBI" id="CHEBI:30616"/>
        <dbReference type="ChEBI" id="CHEBI:58243"/>
        <dbReference type="ChEBI" id="CHEBI:58339"/>
        <dbReference type="ChEBI" id="CHEBI:456216"/>
        <dbReference type="EC" id="2.7.1.25"/>
    </reaction>
</comment>
<comment type="similarity">
    <text evidence="6 7">Belongs to the APS kinase family.</text>
</comment>
<dbReference type="EC" id="2.7.1.25" evidence="2 6"/>
<evidence type="ECO:0000256" key="4">
    <source>
        <dbReference type="ARBA" id="ARBA00022741"/>
    </source>
</evidence>
<name>A0A5E4RMH3_9BURK</name>
<feature type="binding site" evidence="6">
    <location>
        <begin position="12"/>
        <end position="19"/>
    </location>
    <ligand>
        <name>ATP</name>
        <dbReference type="ChEBI" id="CHEBI:30616"/>
    </ligand>
</feature>
<keyword evidence="5 6" id="KW-0067">ATP-binding</keyword>
<gene>
    <name evidence="9" type="primary">cysNC_1</name>
    <name evidence="6" type="synonym">cysC</name>
    <name evidence="9" type="ORF">PTE30175_00271</name>
</gene>
<feature type="active site" description="Phosphoserine intermediate" evidence="6">
    <location>
        <position position="86"/>
    </location>
</feature>
<keyword evidence="3 6" id="KW-0808">Transferase</keyword>
<dbReference type="Proteomes" id="UP000414233">
    <property type="component" value="Unassembled WGS sequence"/>
</dbReference>
<dbReference type="Gene3D" id="3.40.50.300">
    <property type="entry name" value="P-loop containing nucleotide triphosphate hydrolases"/>
    <property type="match status" value="1"/>
</dbReference>
<evidence type="ECO:0000256" key="5">
    <source>
        <dbReference type="ARBA" id="ARBA00022840"/>
    </source>
</evidence>
<evidence type="ECO:0000256" key="6">
    <source>
        <dbReference type="HAMAP-Rule" id="MF_00065"/>
    </source>
</evidence>
<dbReference type="InterPro" id="IPR027417">
    <property type="entry name" value="P-loop_NTPase"/>
</dbReference>
<dbReference type="CDD" id="cd02027">
    <property type="entry name" value="APSK"/>
    <property type="match status" value="1"/>
</dbReference>
<feature type="domain" description="APS kinase" evidence="8">
    <location>
        <begin position="6"/>
        <end position="154"/>
    </location>
</feature>
<accession>A0A5E4RMH3</accession>
<dbReference type="InterPro" id="IPR059117">
    <property type="entry name" value="APS_kinase_dom"/>
</dbReference>
<dbReference type="NCBIfam" id="TIGR00455">
    <property type="entry name" value="apsK"/>
    <property type="match status" value="1"/>
</dbReference>
<dbReference type="GO" id="GO:0005524">
    <property type="term" value="F:ATP binding"/>
    <property type="evidence" value="ECO:0007669"/>
    <property type="project" value="UniProtKB-UniRule"/>
</dbReference>
<evidence type="ECO:0000256" key="7">
    <source>
        <dbReference type="RuleBase" id="RU004347"/>
    </source>
</evidence>
<protein>
    <recommendedName>
        <fullName evidence="2 6">Adenylyl-sulfate kinase</fullName>
        <ecNumber evidence="2 6">2.7.1.25</ecNumber>
    </recommendedName>
    <alternativeName>
        <fullName evidence="6">APS kinase</fullName>
    </alternativeName>
    <alternativeName>
        <fullName evidence="6">ATP adenosine-5'-phosphosulfate 3'-phosphotransferase</fullName>
    </alternativeName>
    <alternativeName>
        <fullName evidence="6">Adenosine-5'-phosphosulfate kinase</fullName>
    </alternativeName>
</protein>
<evidence type="ECO:0000256" key="3">
    <source>
        <dbReference type="ARBA" id="ARBA00022679"/>
    </source>
</evidence>
<reference evidence="9 10" key="1">
    <citation type="submission" date="2019-08" db="EMBL/GenBank/DDBJ databases">
        <authorList>
            <person name="Peeters C."/>
        </authorList>
    </citation>
    <scope>NUCLEOTIDE SEQUENCE [LARGE SCALE GENOMIC DNA]</scope>
    <source>
        <strain evidence="9 10">LMG 30175</strain>
    </source>
</reference>
<dbReference type="HAMAP" id="MF_00065">
    <property type="entry name" value="Adenylyl_sulf_kinase"/>
    <property type="match status" value="1"/>
</dbReference>
<dbReference type="UniPathway" id="UPA00140">
    <property type="reaction ID" value="UER00205"/>
</dbReference>
<evidence type="ECO:0000256" key="1">
    <source>
        <dbReference type="ARBA" id="ARBA00001823"/>
    </source>
</evidence>
<evidence type="ECO:0000313" key="9">
    <source>
        <dbReference type="EMBL" id="VVD64526.1"/>
    </source>
</evidence>
<evidence type="ECO:0000259" key="8">
    <source>
        <dbReference type="Pfam" id="PF01583"/>
    </source>
</evidence>
<dbReference type="GO" id="GO:0004781">
    <property type="term" value="F:sulfate adenylyltransferase (ATP) activity"/>
    <property type="evidence" value="ECO:0007669"/>
    <property type="project" value="TreeGrafter"/>
</dbReference>
<dbReference type="OrthoDB" id="9804504at2"/>
<sequence length="174" mass="18787">MKHIPSTLWLTGLSAAGKTTLAHALAEALAIAGATCEILDGDAVRQRVSSDLGFSRQDRSENVRRVADLCRAHNEAGTWAIAALISPYRDDRELARRIVGRPKFFEVYLAAPLSVCEARDPKGLYRKARAGVITNLTGVDDPYEVPLSPDILLDTGELSIAACVAATMDLLKAR</sequence>
<dbReference type="GO" id="GO:0070814">
    <property type="term" value="P:hydrogen sulfide biosynthetic process"/>
    <property type="evidence" value="ECO:0007669"/>
    <property type="project" value="UniProtKB-UniRule"/>
</dbReference>
<dbReference type="GO" id="GO:0004020">
    <property type="term" value="F:adenylylsulfate kinase activity"/>
    <property type="evidence" value="ECO:0007669"/>
    <property type="project" value="UniProtKB-UniRule"/>
</dbReference>
<dbReference type="PANTHER" id="PTHR42700">
    <property type="entry name" value="SULFATE ADENYLYLTRANSFERASE"/>
    <property type="match status" value="1"/>
</dbReference>
<keyword evidence="4 6" id="KW-0547">Nucleotide-binding</keyword>
<dbReference type="InterPro" id="IPR002891">
    <property type="entry name" value="APS"/>
</dbReference>
<dbReference type="PANTHER" id="PTHR42700:SF1">
    <property type="entry name" value="SULFATE ADENYLYLTRANSFERASE"/>
    <property type="match status" value="1"/>
</dbReference>
<keyword evidence="10" id="KW-1185">Reference proteome</keyword>
<keyword evidence="6" id="KW-0597">Phosphoprotein</keyword>
<comment type="function">
    <text evidence="6 7">Catalyzes the synthesis of activated sulfate.</text>
</comment>
<keyword evidence="6 7" id="KW-0418">Kinase</keyword>
<dbReference type="GO" id="GO:0019379">
    <property type="term" value="P:sulfate assimilation, phosphoadenylyl sulfate reduction by phosphoadenylyl-sulfate reductase (thioredoxin)"/>
    <property type="evidence" value="ECO:0007669"/>
    <property type="project" value="TreeGrafter"/>
</dbReference>
<dbReference type="EMBL" id="CABPRZ010000001">
    <property type="protein sequence ID" value="VVD64526.1"/>
    <property type="molecule type" value="Genomic_DNA"/>
</dbReference>
<dbReference type="InterPro" id="IPR050512">
    <property type="entry name" value="Sulf_AdTrans/APS_kinase"/>
</dbReference>
<dbReference type="RefSeq" id="WP_150695249.1">
    <property type="nucleotide sequence ID" value="NZ_CABPRZ010000001.1"/>
</dbReference>
<dbReference type="GO" id="GO:0005737">
    <property type="term" value="C:cytoplasm"/>
    <property type="evidence" value="ECO:0007669"/>
    <property type="project" value="TreeGrafter"/>
</dbReference>
<evidence type="ECO:0000313" key="10">
    <source>
        <dbReference type="Proteomes" id="UP000414233"/>
    </source>
</evidence>
<dbReference type="SUPFAM" id="SSF52540">
    <property type="entry name" value="P-loop containing nucleoside triphosphate hydrolases"/>
    <property type="match status" value="1"/>
</dbReference>